<dbReference type="InParanoid" id="K2R4T9"/>
<evidence type="ECO:0000313" key="2">
    <source>
        <dbReference type="EMBL" id="EKG09218.1"/>
    </source>
</evidence>
<name>K2R4T9_MACPH</name>
<dbReference type="InterPro" id="IPR010730">
    <property type="entry name" value="HET"/>
</dbReference>
<dbReference type="Pfam" id="PF06985">
    <property type="entry name" value="HET"/>
    <property type="match status" value="1"/>
</dbReference>
<dbReference type="OrthoDB" id="2958217at2759"/>
<dbReference type="Proteomes" id="UP000007129">
    <property type="component" value="Unassembled WGS sequence"/>
</dbReference>
<protein>
    <submittedName>
        <fullName evidence="2">Heterokaryon incompatibility</fullName>
    </submittedName>
</protein>
<dbReference type="PANTHER" id="PTHR33112:SF10">
    <property type="entry name" value="TOL"/>
    <property type="match status" value="1"/>
</dbReference>
<dbReference type="VEuPathDB" id="FungiDB:MPH_13769"/>
<organism evidence="2 3">
    <name type="scientific">Macrophomina phaseolina (strain MS6)</name>
    <name type="common">Charcoal rot fungus</name>
    <dbReference type="NCBI Taxonomy" id="1126212"/>
    <lineage>
        <taxon>Eukaryota</taxon>
        <taxon>Fungi</taxon>
        <taxon>Dikarya</taxon>
        <taxon>Ascomycota</taxon>
        <taxon>Pezizomycotina</taxon>
        <taxon>Dothideomycetes</taxon>
        <taxon>Dothideomycetes incertae sedis</taxon>
        <taxon>Botryosphaeriales</taxon>
        <taxon>Botryosphaeriaceae</taxon>
        <taxon>Macrophomina</taxon>
    </lineage>
</organism>
<dbReference type="PANTHER" id="PTHR33112">
    <property type="entry name" value="DOMAIN PROTEIN, PUTATIVE-RELATED"/>
    <property type="match status" value="1"/>
</dbReference>
<evidence type="ECO:0000313" key="3">
    <source>
        <dbReference type="Proteomes" id="UP000007129"/>
    </source>
</evidence>
<gene>
    <name evidence="2" type="ORF">MPH_13769</name>
</gene>
<sequence length="482" mass="54302">MKRIPFDSLSLTFRHAVQVTRELGVRYLWIDSLCIIQGDSEDWAVESGRMGSIYAHSYVTIAADCSASGDAGLFNSKSVLQDEEPLGRHVLLKVPVEEGEETRLNLYVSDERSVPSNLKLKSMFGEDGPEGVDSTDRMLVTRGWTLQEAVLAPRVLHFTSKQLIWECPWRGYAAEDIFSVNLRYTRPTYTEMKNRLRYVEEESSYSTTEKLRKRQHDLLKAWYIELIELHYSTRDLTFLKDKLPAIAGVAAWTAQSLGCQYIAGMWRAKLEWALTWRAVTNPLEENHSPAESIASSKLQAHDQSHGTHIPSFSWACSAGQVSWDYSIGTFQETARVEDVHMELECRSLPFGCVMEGSCIRVAGFLSQHIVAPLPGAWNAFVFKRCGGIVGKIHVDRSINTTDDDTSFELTCLELGLGSGPELRTGRHVQPMPRRVCVLVLAPVEGNSGCYTRQGIADWAWDEESAACKSYKELRRWSAVTIY</sequence>
<dbReference type="STRING" id="1126212.K2R4T9"/>
<accession>K2R4T9</accession>
<feature type="domain" description="Heterokaryon incompatibility" evidence="1">
    <location>
        <begin position="7"/>
        <end position="148"/>
    </location>
</feature>
<dbReference type="HOGENOM" id="CLU_002639_5_3_1"/>
<comment type="caution">
    <text evidence="2">The sequence shown here is derived from an EMBL/GenBank/DDBJ whole genome shotgun (WGS) entry which is preliminary data.</text>
</comment>
<dbReference type="eggNOG" id="ENOG502SICY">
    <property type="taxonomic scope" value="Eukaryota"/>
</dbReference>
<proteinExistence type="predicted"/>
<dbReference type="AlphaFoldDB" id="K2R4T9"/>
<reference evidence="2 3" key="1">
    <citation type="journal article" date="2012" name="BMC Genomics">
        <title>Tools to kill: Genome of one of the most destructive plant pathogenic fungi Macrophomina phaseolina.</title>
        <authorList>
            <person name="Islam M.S."/>
            <person name="Haque M.S."/>
            <person name="Islam M.M."/>
            <person name="Emdad E.M."/>
            <person name="Halim A."/>
            <person name="Hossen Q.M.M."/>
            <person name="Hossain M.Z."/>
            <person name="Ahmed B."/>
            <person name="Rahim S."/>
            <person name="Rahman M.S."/>
            <person name="Alam M.M."/>
            <person name="Hou S."/>
            <person name="Wan X."/>
            <person name="Saito J.A."/>
            <person name="Alam M."/>
        </authorList>
    </citation>
    <scope>NUCLEOTIDE SEQUENCE [LARGE SCALE GENOMIC DNA]</scope>
    <source>
        <strain evidence="2 3">MS6</strain>
    </source>
</reference>
<evidence type="ECO:0000259" key="1">
    <source>
        <dbReference type="Pfam" id="PF06985"/>
    </source>
</evidence>
<dbReference type="EMBL" id="AHHD01000744">
    <property type="protein sequence ID" value="EKG09218.1"/>
    <property type="molecule type" value="Genomic_DNA"/>
</dbReference>